<evidence type="ECO:0000313" key="1">
    <source>
        <dbReference type="EMBL" id="AAK55143.1"/>
    </source>
</evidence>
<name>Q968N1_TRIFO</name>
<accession>Q968N1</accession>
<dbReference type="EMBL" id="AF312933">
    <property type="protein sequence ID" value="AAK55143.1"/>
    <property type="molecule type" value="mRNA"/>
</dbReference>
<protein>
    <submittedName>
        <fullName evidence="1">Malic enzyme</fullName>
    </submittedName>
</protein>
<feature type="non-terminal residue" evidence="1">
    <location>
        <position position="1"/>
    </location>
</feature>
<organism evidence="1">
    <name type="scientific">Tritrichomonas foetus</name>
    <name type="common">Trichomonas foetus</name>
    <name type="synonym">Tritrichomonas suis</name>
    <dbReference type="NCBI Taxonomy" id="56690"/>
    <lineage>
        <taxon>Eukaryota</taxon>
        <taxon>Metamonada</taxon>
        <taxon>Parabasalia</taxon>
        <taxon>Tritrichomonadida</taxon>
        <taxon>Tritrichomonadidae</taxon>
        <taxon>Tritrichomonas</taxon>
    </lineage>
</organism>
<proteinExistence type="evidence at transcript level"/>
<dbReference type="AlphaFoldDB" id="Q968N1"/>
<sequence>QSVLPYRKVGMDLLQDGQLNHGTGFSYEES</sequence>
<reference evidence="1" key="1">
    <citation type="journal article" date="2001" name="Exp. Parasitol.">
        <title>Loss of multiple hydrogenosomal proteins associated with organelle metabolism and high-level drug resistance in trichomonads.</title>
        <authorList>
            <person name="Land K.M."/>
            <person name="Clemens D.L."/>
            <person name="Johnson P.J."/>
        </authorList>
    </citation>
    <scope>NUCLEOTIDE SEQUENCE</scope>
    <source>
        <strain evidence="1">KV-1</strain>
    </source>
</reference>
<feature type="non-terminal residue" evidence="1">
    <location>
        <position position="30"/>
    </location>
</feature>